<dbReference type="Proteomes" id="UP000032300">
    <property type="component" value="Chromosome"/>
</dbReference>
<evidence type="ECO:0000313" key="2">
    <source>
        <dbReference type="EMBL" id="AJP70702.1"/>
    </source>
</evidence>
<organism evidence="2 3">
    <name type="scientific">Sphingomonas hengshuiensis</name>
    <dbReference type="NCBI Taxonomy" id="1609977"/>
    <lineage>
        <taxon>Bacteria</taxon>
        <taxon>Pseudomonadati</taxon>
        <taxon>Pseudomonadota</taxon>
        <taxon>Alphaproteobacteria</taxon>
        <taxon>Sphingomonadales</taxon>
        <taxon>Sphingomonadaceae</taxon>
        <taxon>Sphingomonas</taxon>
    </lineage>
</organism>
<sequence>MYSDAERAAFAALLNRARANEAITEDEVEAVLPAELAEAVVARAIVRGNSFYEQYDELAADYGQPPPAVQTYRAKLRATKNSYRAAPAKIEKLRPKAHALVTRIQQAEDELANSKARMWAYYDQLPRDVKIWAEQGSEQGGWPPEMAEIAPPAVVMPHAELPVAYGVSVVLAAALGEEP</sequence>
<keyword evidence="3" id="KW-1185">Reference proteome</keyword>
<dbReference type="AlphaFoldDB" id="A0A7U5BE99"/>
<dbReference type="KEGG" id="sphi:TS85_00985"/>
<evidence type="ECO:0000313" key="3">
    <source>
        <dbReference type="Proteomes" id="UP000032300"/>
    </source>
</evidence>
<protein>
    <submittedName>
        <fullName evidence="2">Uncharacterized protein</fullName>
    </submittedName>
</protein>
<reference evidence="2 3" key="1">
    <citation type="journal article" date="2015" name="Int. J. Syst. Evol. Microbiol.">
        <title>Sphingomonas hengshuiensis sp. nov., isolated from lake wetland.</title>
        <authorList>
            <person name="Wei S."/>
            <person name="Wang T."/>
            <person name="Liu H."/>
            <person name="Zhang C."/>
            <person name="Guo J."/>
            <person name="Wang Q."/>
            <person name="Liang K."/>
            <person name="Zhang Z."/>
        </authorList>
    </citation>
    <scope>NUCLEOTIDE SEQUENCE [LARGE SCALE GENOMIC DNA]</scope>
    <source>
        <strain evidence="2 3">WHSC-8</strain>
    </source>
</reference>
<gene>
    <name evidence="2" type="ORF">TS85_00985</name>
</gene>
<name>A0A7U5BE99_9SPHN</name>
<keyword evidence="1" id="KW-0175">Coiled coil</keyword>
<reference evidence="2 3" key="2">
    <citation type="submission" date="2015-02" db="EMBL/GenBank/DDBJ databases">
        <title>The complete genome of Sphingomonas hengshuiensis sp. WHSC-8 isolated from soil of Hengshui Lake.</title>
        <authorList>
            <person name="Wei S."/>
            <person name="Guo J."/>
            <person name="Su C."/>
            <person name="Wu R."/>
            <person name="Zhang Z."/>
            <person name="Liang K."/>
            <person name="Li H."/>
            <person name="Wang T."/>
            <person name="Liu H."/>
            <person name="Zhang C."/>
            <person name="Li Z."/>
            <person name="Wang Q."/>
            <person name="Meng J."/>
        </authorList>
    </citation>
    <scope>NUCLEOTIDE SEQUENCE [LARGE SCALE GENOMIC DNA]</scope>
    <source>
        <strain evidence="2 3">WHSC-8</strain>
    </source>
</reference>
<accession>A0A7U5BE99</accession>
<proteinExistence type="predicted"/>
<evidence type="ECO:0000256" key="1">
    <source>
        <dbReference type="SAM" id="Coils"/>
    </source>
</evidence>
<dbReference type="RefSeq" id="WP_044329864.1">
    <property type="nucleotide sequence ID" value="NZ_CP010836.1"/>
</dbReference>
<dbReference type="EMBL" id="CP010836">
    <property type="protein sequence ID" value="AJP70702.1"/>
    <property type="molecule type" value="Genomic_DNA"/>
</dbReference>
<feature type="coiled-coil region" evidence="1">
    <location>
        <begin position="97"/>
        <end position="124"/>
    </location>
</feature>